<keyword evidence="5 10" id="KW-0067">ATP-binding</keyword>
<dbReference type="NCBIfam" id="TIGR01188">
    <property type="entry name" value="drrA"/>
    <property type="match status" value="1"/>
</dbReference>
<evidence type="ECO:0000256" key="5">
    <source>
        <dbReference type="ARBA" id="ARBA00022840"/>
    </source>
</evidence>
<accession>A0ABW4E4S1</accession>
<evidence type="ECO:0000313" key="10">
    <source>
        <dbReference type="EMBL" id="MFD1484907.1"/>
    </source>
</evidence>
<dbReference type="PROSITE" id="PS50893">
    <property type="entry name" value="ABC_TRANSPORTER_2"/>
    <property type="match status" value="1"/>
</dbReference>
<dbReference type="PANTHER" id="PTHR42711">
    <property type="entry name" value="ABC TRANSPORTER ATP-BINDING PROTEIN"/>
    <property type="match status" value="1"/>
</dbReference>
<keyword evidence="2" id="KW-0813">Transport</keyword>
<keyword evidence="6" id="KW-1278">Translocase</keyword>
<reference evidence="11" key="1">
    <citation type="journal article" date="2019" name="Int. J. Syst. Evol. Microbiol.">
        <title>The Global Catalogue of Microorganisms (GCM) 10K type strain sequencing project: providing services to taxonomists for standard genome sequencing and annotation.</title>
        <authorList>
            <consortium name="The Broad Institute Genomics Platform"/>
            <consortium name="The Broad Institute Genome Sequencing Center for Infectious Disease"/>
            <person name="Wu L."/>
            <person name="Ma J."/>
        </authorList>
    </citation>
    <scope>NUCLEOTIDE SEQUENCE [LARGE SCALE GENOMIC DNA]</scope>
    <source>
        <strain evidence="11">CCM 8903</strain>
    </source>
</reference>
<comment type="similarity">
    <text evidence="8">Belongs to the ABC transporter superfamily. Drug exporter-1 (DrugE1) (TC 3.A.1.105) family.</text>
</comment>
<evidence type="ECO:0000259" key="9">
    <source>
        <dbReference type="PROSITE" id="PS50893"/>
    </source>
</evidence>
<comment type="subcellular location">
    <subcellularLocation>
        <location evidence="1">Cell membrane</location>
        <topology evidence="1">Peripheral membrane protein</topology>
        <orientation evidence="1">Cytoplasmic side</orientation>
    </subcellularLocation>
</comment>
<evidence type="ECO:0000256" key="6">
    <source>
        <dbReference type="ARBA" id="ARBA00022967"/>
    </source>
</evidence>
<evidence type="ECO:0000256" key="7">
    <source>
        <dbReference type="ARBA" id="ARBA00023136"/>
    </source>
</evidence>
<dbReference type="GO" id="GO:0005524">
    <property type="term" value="F:ATP binding"/>
    <property type="evidence" value="ECO:0007669"/>
    <property type="project" value="UniProtKB-KW"/>
</dbReference>
<dbReference type="EMBL" id="JBHTON010000017">
    <property type="protein sequence ID" value="MFD1484907.1"/>
    <property type="molecule type" value="Genomic_DNA"/>
</dbReference>
<dbReference type="SUPFAM" id="SSF52540">
    <property type="entry name" value="P-loop containing nucleoside triphosphate hydrolases"/>
    <property type="match status" value="1"/>
</dbReference>
<feature type="domain" description="ABC transporter" evidence="9">
    <location>
        <begin position="7"/>
        <end position="237"/>
    </location>
</feature>
<keyword evidence="11" id="KW-1185">Reference proteome</keyword>
<name>A0ABW4E4S1_9LACO</name>
<keyword evidence="3" id="KW-1003">Cell membrane</keyword>
<comment type="caution">
    <text evidence="10">The sequence shown here is derived from an EMBL/GenBank/DDBJ whole genome shotgun (WGS) entry which is preliminary data.</text>
</comment>
<dbReference type="PROSITE" id="PS00211">
    <property type="entry name" value="ABC_TRANSPORTER_1"/>
    <property type="match status" value="1"/>
</dbReference>
<evidence type="ECO:0000313" key="11">
    <source>
        <dbReference type="Proteomes" id="UP001597252"/>
    </source>
</evidence>
<dbReference type="InterPro" id="IPR017871">
    <property type="entry name" value="ABC_transporter-like_CS"/>
</dbReference>
<dbReference type="InterPro" id="IPR005894">
    <property type="entry name" value="DrrA"/>
</dbReference>
<evidence type="ECO:0000256" key="4">
    <source>
        <dbReference type="ARBA" id="ARBA00022741"/>
    </source>
</evidence>
<dbReference type="Gene3D" id="3.40.50.300">
    <property type="entry name" value="P-loop containing nucleotide triphosphate hydrolases"/>
    <property type="match status" value="1"/>
</dbReference>
<dbReference type="InterPro" id="IPR003439">
    <property type="entry name" value="ABC_transporter-like_ATP-bd"/>
</dbReference>
<sequence>MTNPNMIQVNHISKHFGNHAAVQDVSFNVHQGEIFGLLGPNGAGKTTLIKMMTTLLRPDQGQILLNGFDTQTQSRLAKQQFSVTGQTAAIDQDLTATENLMIFGQLSGLTHRAARRRATELLAAFDLVASAHQTLATFSGGMRRRLDLAVSLVGKPKLLFLDEPTTGLDPRTRDQMWRVIKDMVASGSTVLLTTQYLEEAAQFADRIALIDHGKLQAIGTPAELGQRVGGKQLRLQVTAAKMLAEAQRILQAAIKQPIQVGQRSLTVALADDQLPVCAGLLDQLAAAKIGVSQFAITSPSLDEVFFKLTVGKN</sequence>
<evidence type="ECO:0000256" key="2">
    <source>
        <dbReference type="ARBA" id="ARBA00022448"/>
    </source>
</evidence>
<dbReference type="RefSeq" id="WP_125754058.1">
    <property type="nucleotide sequence ID" value="NZ_JBHTON010000017.1"/>
</dbReference>
<dbReference type="Pfam" id="PF00005">
    <property type="entry name" value="ABC_tran"/>
    <property type="match status" value="1"/>
</dbReference>
<dbReference type="SMART" id="SM00382">
    <property type="entry name" value="AAA"/>
    <property type="match status" value="1"/>
</dbReference>
<dbReference type="InterPro" id="IPR003593">
    <property type="entry name" value="AAA+_ATPase"/>
</dbReference>
<organism evidence="10 11">
    <name type="scientific">Lacticaseibacillus baoqingensis</name>
    <dbReference type="NCBI Taxonomy" id="2486013"/>
    <lineage>
        <taxon>Bacteria</taxon>
        <taxon>Bacillati</taxon>
        <taxon>Bacillota</taxon>
        <taxon>Bacilli</taxon>
        <taxon>Lactobacillales</taxon>
        <taxon>Lactobacillaceae</taxon>
        <taxon>Lacticaseibacillus</taxon>
    </lineage>
</organism>
<dbReference type="PANTHER" id="PTHR42711:SF19">
    <property type="entry name" value="DOXORUBICIN RESISTANCE ATP-BINDING PROTEIN DRRA"/>
    <property type="match status" value="1"/>
</dbReference>
<evidence type="ECO:0000256" key="8">
    <source>
        <dbReference type="ARBA" id="ARBA00049985"/>
    </source>
</evidence>
<keyword evidence="4" id="KW-0547">Nucleotide-binding</keyword>
<dbReference type="Proteomes" id="UP001597252">
    <property type="component" value="Unassembled WGS sequence"/>
</dbReference>
<gene>
    <name evidence="10" type="ORF">ACFQ5J_06670</name>
</gene>
<dbReference type="InterPro" id="IPR050763">
    <property type="entry name" value="ABC_transporter_ATP-binding"/>
</dbReference>
<protein>
    <submittedName>
        <fullName evidence="10">ATP-binding cassette domain-containing protein</fullName>
    </submittedName>
</protein>
<evidence type="ECO:0000256" key="1">
    <source>
        <dbReference type="ARBA" id="ARBA00004413"/>
    </source>
</evidence>
<keyword evidence="7" id="KW-0472">Membrane</keyword>
<proteinExistence type="inferred from homology"/>
<evidence type="ECO:0000256" key="3">
    <source>
        <dbReference type="ARBA" id="ARBA00022475"/>
    </source>
</evidence>
<dbReference type="InterPro" id="IPR027417">
    <property type="entry name" value="P-loop_NTPase"/>
</dbReference>